<protein>
    <recommendedName>
        <fullName evidence="4 11">beta-glucosidase</fullName>
        <ecNumber evidence="4 11">3.2.1.21</ecNumber>
    </recommendedName>
</protein>
<dbReference type="Gene3D" id="2.60.40.10">
    <property type="entry name" value="Immunoglobulins"/>
    <property type="match status" value="1"/>
</dbReference>
<dbReference type="PANTHER" id="PTHR42715:SF29">
    <property type="entry name" value="BETA-GLUCOSIDASE A-RELATED"/>
    <property type="match status" value="1"/>
</dbReference>
<sequence length="886" mass="95471">MRILSSVATLAAAKLVASQALNNSNPDDALWGATSPPYYPSPWVEETTEGWETAIRKAKEFVGQLTLLEKVNLTTGVGWEGGPCVGNVGAIPRLGFPALCLQDSPTGIRFTDYNSAFTSGGTSAASWDRKVWYDRGYGMGEETRDKGIDVLLGPVVGPLGRSPAGGRNWEGFSPDPYLSGVAVAESVKGVQDAGVIACTKHYILNEQEHFRQGPESRGFGFNITDSLSSNVDDKTLHELYLWPFADAVRAGTGSIMCSYNQINNTYGCENSALLNGILKGELGFQGFVVSDWGAQHSGVFSAFAGLDMTMPGDTAFSTGNAFWGPNLTLAVTNGTIPEWRIDDMATRIMSAYYFVGRDKNYVETNFNSWTTETYGYENAISDKNWGLVNKHVDVRREHAKQIRDAGARSTVLLKNNGVLPLSGKEKFTAVFGSDAGDSLYGPNGCSDRGCTNGTLAVGWGSGTSAFPYLISPLSAIANEVLSNGGIIQGITDDYAYSQIAALASQASHSLVFVNSDSGEGYISFDGNIGDRNNLTVWHAGETLIQNVTAVCNNTIVVIHSVGPIELGAFVDNENVTAIVWAGLPGQESGNSLRDVLYGRVTPGGKLPFTIGRSREDYGTDLLYEPNNGEDAPQDNFNEGVFIDYRSFDKNGIEPIYEFGFGLSYTNFSYSNLKIVKHPNVPEYAANNATNAFAPSLNTTPVSTDLADYQFPDDIDRVPLFIYPYLNSTSANASYGDSQASEPYAAADTSSYIPEGSQDGTAQWKARHPAGGAPGGNPRLYDVLFTVTATVTNTGDVVGDEVAQLYVSLGGPDDPLYQLRGFDRLYDIQPGQSKTFGADITRRDLSSWDTVKGDWVVTEYEKKVFVGKSSRKLELEGSFGLEGSSEL</sequence>
<evidence type="ECO:0000256" key="6">
    <source>
        <dbReference type="ARBA" id="ARBA00022801"/>
    </source>
</evidence>
<evidence type="ECO:0000256" key="5">
    <source>
        <dbReference type="ARBA" id="ARBA00022729"/>
    </source>
</evidence>
<dbReference type="Pfam" id="PF00933">
    <property type="entry name" value="Glyco_hydro_3"/>
    <property type="match status" value="1"/>
</dbReference>
<evidence type="ECO:0000256" key="7">
    <source>
        <dbReference type="ARBA" id="ARBA00023180"/>
    </source>
</evidence>
<dbReference type="Proteomes" id="UP001363622">
    <property type="component" value="Unassembled WGS sequence"/>
</dbReference>
<dbReference type="Pfam" id="PF14310">
    <property type="entry name" value="Fn3-like"/>
    <property type="match status" value="1"/>
</dbReference>
<comment type="caution">
    <text evidence="15">The sequence shown here is derived from an EMBL/GenBank/DDBJ whole genome shotgun (WGS) entry which is preliminary data.</text>
</comment>
<keyword evidence="16" id="KW-1185">Reference proteome</keyword>
<evidence type="ECO:0000256" key="4">
    <source>
        <dbReference type="ARBA" id="ARBA00012744"/>
    </source>
</evidence>
<dbReference type="InterPro" id="IPR001764">
    <property type="entry name" value="Glyco_hydro_3_N"/>
</dbReference>
<evidence type="ECO:0000256" key="11">
    <source>
        <dbReference type="RuleBase" id="RU361161"/>
    </source>
</evidence>
<evidence type="ECO:0000256" key="9">
    <source>
        <dbReference type="ARBA" id="ARBA00023295"/>
    </source>
</evidence>
<dbReference type="Pfam" id="PF01915">
    <property type="entry name" value="Glyco_hydro_3_C"/>
    <property type="match status" value="1"/>
</dbReference>
<dbReference type="InterPro" id="IPR017853">
    <property type="entry name" value="GH"/>
</dbReference>
<dbReference type="InterPro" id="IPR013783">
    <property type="entry name" value="Ig-like_fold"/>
</dbReference>
<keyword evidence="9 11" id="KW-0326">Glycosidase</keyword>
<keyword evidence="6 11" id="KW-0378">Hydrolase</keyword>
<dbReference type="PANTHER" id="PTHR42715">
    <property type="entry name" value="BETA-GLUCOSIDASE"/>
    <property type="match status" value="1"/>
</dbReference>
<organism evidence="15 16">
    <name type="scientific">Phyllosticta citriasiana</name>
    <dbReference type="NCBI Taxonomy" id="595635"/>
    <lineage>
        <taxon>Eukaryota</taxon>
        <taxon>Fungi</taxon>
        <taxon>Dikarya</taxon>
        <taxon>Ascomycota</taxon>
        <taxon>Pezizomycotina</taxon>
        <taxon>Dothideomycetes</taxon>
        <taxon>Dothideomycetes incertae sedis</taxon>
        <taxon>Botryosphaeriales</taxon>
        <taxon>Phyllostictaceae</taxon>
        <taxon>Phyllosticta</taxon>
    </lineage>
</organism>
<evidence type="ECO:0000259" key="14">
    <source>
        <dbReference type="SMART" id="SM01217"/>
    </source>
</evidence>
<proteinExistence type="inferred from homology"/>
<evidence type="ECO:0000256" key="10">
    <source>
        <dbReference type="ARBA" id="ARBA00023326"/>
    </source>
</evidence>
<feature type="domain" description="Fibronectin type III-like" evidence="14">
    <location>
        <begin position="800"/>
        <end position="869"/>
    </location>
</feature>
<keyword evidence="10 11" id="KW-0624">Polysaccharide degradation</keyword>
<dbReference type="SUPFAM" id="SSF51445">
    <property type="entry name" value="(Trans)glycosidases"/>
    <property type="match status" value="1"/>
</dbReference>
<dbReference type="SMART" id="SM01217">
    <property type="entry name" value="Fn3_like"/>
    <property type="match status" value="1"/>
</dbReference>
<feature type="chain" id="PRO_5045870740" description="beta-glucosidase" evidence="13">
    <location>
        <begin position="19"/>
        <end position="886"/>
    </location>
</feature>
<dbReference type="PRINTS" id="PR00133">
    <property type="entry name" value="GLHYDRLASE3"/>
</dbReference>
<evidence type="ECO:0000256" key="1">
    <source>
        <dbReference type="ARBA" id="ARBA00000448"/>
    </source>
</evidence>
<evidence type="ECO:0000313" key="15">
    <source>
        <dbReference type="EMBL" id="KAK7524000.1"/>
    </source>
</evidence>
<keyword evidence="8 11" id="KW-0119">Carbohydrate metabolism</keyword>
<keyword evidence="7" id="KW-0325">Glycoprotein</keyword>
<keyword evidence="5 13" id="KW-0732">Signal</keyword>
<dbReference type="SUPFAM" id="SSF52279">
    <property type="entry name" value="Beta-D-glucan exohydrolase, C-terminal domain"/>
    <property type="match status" value="1"/>
</dbReference>
<name>A0ABR1KZ97_9PEZI</name>
<comment type="pathway">
    <text evidence="2 11">Glycan metabolism; cellulose degradation.</text>
</comment>
<dbReference type="Gene3D" id="3.20.20.300">
    <property type="entry name" value="Glycoside hydrolase, family 3, N-terminal domain"/>
    <property type="match status" value="1"/>
</dbReference>
<dbReference type="InterPro" id="IPR050288">
    <property type="entry name" value="Cellulose_deg_GH3"/>
</dbReference>
<reference evidence="15 16" key="1">
    <citation type="submission" date="2024-04" db="EMBL/GenBank/DDBJ databases">
        <title>Phyllosticta paracitricarpa is synonymous to the EU quarantine fungus P. citricarpa based on phylogenomic analyses.</title>
        <authorList>
            <consortium name="Lawrence Berkeley National Laboratory"/>
            <person name="Van Ingen-Buijs V.A."/>
            <person name="Van Westerhoven A.C."/>
            <person name="Haridas S."/>
            <person name="Skiadas P."/>
            <person name="Martin F."/>
            <person name="Groenewald J.Z."/>
            <person name="Crous P.W."/>
            <person name="Seidl M.F."/>
        </authorList>
    </citation>
    <scope>NUCLEOTIDE SEQUENCE [LARGE SCALE GENOMIC DNA]</scope>
    <source>
        <strain evidence="15 16">CBS 123371</strain>
    </source>
</reference>
<gene>
    <name evidence="15" type="ORF">IWZ03DRAFT_339490</name>
</gene>
<accession>A0ABR1KZ97</accession>
<evidence type="ECO:0000313" key="16">
    <source>
        <dbReference type="Proteomes" id="UP001363622"/>
    </source>
</evidence>
<evidence type="ECO:0000256" key="8">
    <source>
        <dbReference type="ARBA" id="ARBA00023277"/>
    </source>
</evidence>
<dbReference type="InterPro" id="IPR002772">
    <property type="entry name" value="Glyco_hydro_3_C"/>
</dbReference>
<dbReference type="Gene3D" id="3.40.50.1700">
    <property type="entry name" value="Glycoside hydrolase family 3 C-terminal domain"/>
    <property type="match status" value="1"/>
</dbReference>
<dbReference type="EMBL" id="JBBPHU010000001">
    <property type="protein sequence ID" value="KAK7524000.1"/>
    <property type="molecule type" value="Genomic_DNA"/>
</dbReference>
<evidence type="ECO:0000256" key="12">
    <source>
        <dbReference type="SAM" id="MobiDB-lite"/>
    </source>
</evidence>
<evidence type="ECO:0000256" key="2">
    <source>
        <dbReference type="ARBA" id="ARBA00004987"/>
    </source>
</evidence>
<dbReference type="EC" id="3.2.1.21" evidence="4 11"/>
<dbReference type="InterPro" id="IPR019800">
    <property type="entry name" value="Glyco_hydro_3_AS"/>
</dbReference>
<feature type="signal peptide" evidence="13">
    <location>
        <begin position="1"/>
        <end position="18"/>
    </location>
</feature>
<evidence type="ECO:0000256" key="3">
    <source>
        <dbReference type="ARBA" id="ARBA00005336"/>
    </source>
</evidence>
<dbReference type="InterPro" id="IPR036881">
    <property type="entry name" value="Glyco_hydro_3_C_sf"/>
</dbReference>
<feature type="region of interest" description="Disordered" evidence="12">
    <location>
        <begin position="745"/>
        <end position="772"/>
    </location>
</feature>
<evidence type="ECO:0000256" key="13">
    <source>
        <dbReference type="SAM" id="SignalP"/>
    </source>
</evidence>
<comment type="catalytic activity">
    <reaction evidence="1 11">
        <text>Hydrolysis of terminal, non-reducing beta-D-glucosyl residues with release of beta-D-glucose.</text>
        <dbReference type="EC" id="3.2.1.21"/>
    </reaction>
</comment>
<dbReference type="InterPro" id="IPR036962">
    <property type="entry name" value="Glyco_hydro_3_N_sf"/>
</dbReference>
<dbReference type="InterPro" id="IPR026891">
    <property type="entry name" value="Fn3-like"/>
</dbReference>
<dbReference type="PROSITE" id="PS00775">
    <property type="entry name" value="GLYCOSYL_HYDROL_F3"/>
    <property type="match status" value="1"/>
</dbReference>
<comment type="similarity">
    <text evidence="3 11">Belongs to the glycosyl hydrolase 3 family.</text>
</comment>